<feature type="region of interest" description="Disordered" evidence="4">
    <location>
        <begin position="422"/>
        <end position="445"/>
    </location>
</feature>
<dbReference type="Gene3D" id="3.40.50.300">
    <property type="entry name" value="P-loop containing nucleotide triphosphate hydrolases"/>
    <property type="match status" value="1"/>
</dbReference>
<dbReference type="SUPFAM" id="SSF52540">
    <property type="entry name" value="P-loop containing nucleoside triphosphate hydrolases"/>
    <property type="match status" value="1"/>
</dbReference>
<keyword evidence="2" id="KW-0547">Nucleotide-binding</keyword>
<evidence type="ECO:0000256" key="1">
    <source>
        <dbReference type="ARBA" id="ARBA00008535"/>
    </source>
</evidence>
<evidence type="ECO:0000313" key="6">
    <source>
        <dbReference type="EMBL" id="KAK7490649.1"/>
    </source>
</evidence>
<dbReference type="PANTHER" id="PTHR10903:SF184">
    <property type="entry name" value="GTP-BINDING PROTEIN A"/>
    <property type="match status" value="1"/>
</dbReference>
<proteinExistence type="inferred from homology"/>
<protein>
    <recommendedName>
        <fullName evidence="5">AIG1-type G domain-containing protein</fullName>
    </recommendedName>
</protein>
<name>A0ABD0KTX4_9CAEN</name>
<feature type="region of interest" description="Disordered" evidence="4">
    <location>
        <begin position="62"/>
        <end position="91"/>
    </location>
</feature>
<dbReference type="InterPro" id="IPR027417">
    <property type="entry name" value="P-loop_NTPase"/>
</dbReference>
<gene>
    <name evidence="6" type="ORF">BaRGS_00018066</name>
</gene>
<dbReference type="InterPro" id="IPR045058">
    <property type="entry name" value="GIMA/IAN/Toc"/>
</dbReference>
<organism evidence="6 7">
    <name type="scientific">Batillaria attramentaria</name>
    <dbReference type="NCBI Taxonomy" id="370345"/>
    <lineage>
        <taxon>Eukaryota</taxon>
        <taxon>Metazoa</taxon>
        <taxon>Spiralia</taxon>
        <taxon>Lophotrochozoa</taxon>
        <taxon>Mollusca</taxon>
        <taxon>Gastropoda</taxon>
        <taxon>Caenogastropoda</taxon>
        <taxon>Sorbeoconcha</taxon>
        <taxon>Cerithioidea</taxon>
        <taxon>Batillariidae</taxon>
        <taxon>Batillaria</taxon>
    </lineage>
</organism>
<dbReference type="EMBL" id="JACVVK020000124">
    <property type="protein sequence ID" value="KAK7490649.1"/>
    <property type="molecule type" value="Genomic_DNA"/>
</dbReference>
<dbReference type="InterPro" id="IPR006703">
    <property type="entry name" value="G_AIG1"/>
</dbReference>
<reference evidence="6 7" key="1">
    <citation type="journal article" date="2023" name="Sci. Data">
        <title>Genome assembly of the Korean intertidal mud-creeper Batillaria attramentaria.</title>
        <authorList>
            <person name="Patra A.K."/>
            <person name="Ho P.T."/>
            <person name="Jun S."/>
            <person name="Lee S.J."/>
            <person name="Kim Y."/>
            <person name="Won Y.J."/>
        </authorList>
    </citation>
    <scope>NUCLEOTIDE SEQUENCE [LARGE SCALE GENOMIC DNA]</scope>
    <source>
        <strain evidence="6">Wonlab-2016</strain>
    </source>
</reference>
<dbReference type="Pfam" id="PF04548">
    <property type="entry name" value="AIG1"/>
    <property type="match status" value="1"/>
</dbReference>
<comment type="caution">
    <text evidence="6">The sequence shown here is derived from an EMBL/GenBank/DDBJ whole genome shotgun (WGS) entry which is preliminary data.</text>
</comment>
<evidence type="ECO:0000256" key="4">
    <source>
        <dbReference type="SAM" id="MobiDB-lite"/>
    </source>
</evidence>
<dbReference type="Proteomes" id="UP001519460">
    <property type="component" value="Unassembled WGS sequence"/>
</dbReference>
<evidence type="ECO:0000256" key="2">
    <source>
        <dbReference type="ARBA" id="ARBA00022741"/>
    </source>
</evidence>
<evidence type="ECO:0000256" key="3">
    <source>
        <dbReference type="ARBA" id="ARBA00023134"/>
    </source>
</evidence>
<keyword evidence="3" id="KW-0342">GTP-binding</keyword>
<evidence type="ECO:0000259" key="5">
    <source>
        <dbReference type="PROSITE" id="PS51720"/>
    </source>
</evidence>
<dbReference type="GO" id="GO:0005525">
    <property type="term" value="F:GTP binding"/>
    <property type="evidence" value="ECO:0007669"/>
    <property type="project" value="UniProtKB-KW"/>
</dbReference>
<dbReference type="AlphaFoldDB" id="A0ABD0KTX4"/>
<comment type="similarity">
    <text evidence="1">Belongs to the TRAFAC class TrmE-Era-EngA-EngB-Septin-like GTPase superfamily. AIG1/Toc34/Toc159-like paraseptin GTPase family. IAN subfamily.</text>
</comment>
<dbReference type="PROSITE" id="PS51720">
    <property type="entry name" value="G_AIG1"/>
    <property type="match status" value="1"/>
</dbReference>
<feature type="non-terminal residue" evidence="6">
    <location>
        <position position="1"/>
    </location>
</feature>
<feature type="domain" description="AIG1-type G" evidence="5">
    <location>
        <begin position="109"/>
        <end position="310"/>
    </location>
</feature>
<dbReference type="PANTHER" id="PTHR10903">
    <property type="entry name" value="GTPASE, IMAP FAMILY MEMBER-RELATED"/>
    <property type="match status" value="1"/>
</dbReference>
<sequence>IKAWGARERLAPETIQFVEEKGITTLNELRHFTGEEIQELFQELPKAKFMLLKKAIGRLSSDQAPASGLGQPKASIPQRQDKPAGATTVPEVSRELDALDLSEQTGYGLEKFRLLLVGKTGSGKSTTGNTICGDELFNSDVSFGSITTARSLVRKERNGKFIEIMDCPGLYDTKKTQEEISTVIVQAVACMHPGPHAVLYVVKIDRYTAEEYGAYQRLKALFDDTITDYIIVVFTGGDELEKKKKTFEDLMKNAPEHLKIVLKECGNRCIVFNNFAPDPQPQIDRLFEVIRQMKHANGKPYSCPKYEEIGESVEQEVARRLAVVDKKELERQKYVQELQKKTEAAEEEVRKQKEENEKKEQERQRQLEEEVKKRKEEVEKLKKQLEEQKMSEERKIQEVRTLQKHLERERQQFLLQLEEQRRKDREEMERREEKRAELEEKRREEEIEAMERERLRYEKELNSLKDMIAEEKEPGFIGKSVRFVSAPVRYVYNALEKL</sequence>
<dbReference type="FunFam" id="3.40.50.300:FF:000840">
    <property type="entry name" value="Immune-associated nucleotide-binding protein 9"/>
    <property type="match status" value="1"/>
</dbReference>
<evidence type="ECO:0000313" key="7">
    <source>
        <dbReference type="Proteomes" id="UP001519460"/>
    </source>
</evidence>
<accession>A0ABD0KTX4</accession>
<keyword evidence="7" id="KW-1185">Reference proteome</keyword>